<feature type="transmembrane region" description="Helical" evidence="6">
    <location>
        <begin position="154"/>
        <end position="173"/>
    </location>
</feature>
<keyword evidence="2" id="KW-1003">Cell membrane</keyword>
<feature type="transmembrane region" description="Helical" evidence="6">
    <location>
        <begin position="12"/>
        <end position="33"/>
    </location>
</feature>
<evidence type="ECO:0000256" key="6">
    <source>
        <dbReference type="SAM" id="Phobius"/>
    </source>
</evidence>
<name>A0A239EGD9_9FIRM</name>
<feature type="transmembrane region" description="Helical" evidence="6">
    <location>
        <begin position="420"/>
        <end position="437"/>
    </location>
</feature>
<feature type="transmembrane region" description="Helical" evidence="6">
    <location>
        <begin position="88"/>
        <end position="110"/>
    </location>
</feature>
<feature type="transmembrane region" description="Helical" evidence="6">
    <location>
        <begin position="386"/>
        <end position="408"/>
    </location>
</feature>
<evidence type="ECO:0000256" key="1">
    <source>
        <dbReference type="ARBA" id="ARBA00004651"/>
    </source>
</evidence>
<evidence type="ECO:0000313" key="7">
    <source>
        <dbReference type="EMBL" id="SNS43619.1"/>
    </source>
</evidence>
<dbReference type="Pfam" id="PF01943">
    <property type="entry name" value="Polysacc_synt"/>
    <property type="match status" value="1"/>
</dbReference>
<evidence type="ECO:0000256" key="3">
    <source>
        <dbReference type="ARBA" id="ARBA00022692"/>
    </source>
</evidence>
<dbReference type="PANTHER" id="PTHR30250:SF11">
    <property type="entry name" value="O-ANTIGEN TRANSPORTER-RELATED"/>
    <property type="match status" value="1"/>
</dbReference>
<dbReference type="RefSeq" id="WP_089283058.1">
    <property type="nucleotide sequence ID" value="NZ_FZOJ01000010.1"/>
</dbReference>
<sequence length="476" mass="54574">MSKRTKLFIENFLVYGLGQAISKIIPFLMLPIITRLIPDTYYYGINDVLNVVVSFGSALVIMGLYDALFRMFFDKDELEYKKEVCSSALFSILISGGIVFLILSIFINFFEQLFFDTQQYPILIFIVAVDIYIKALKTIIAAPTRMENKRRTYLIINVISPIIGYSLSIPLLLKGYYLLALPLSSMLSSIITLIIFYSINRTWFQFKFINREIIYALLKIGLPLVPTFIFYWIFSSFDRIMISKLIGIEQVGIYSIGAKVASISQLVYTAFSGGWSYFTFSTMKDEDHVELISKVYEYLGIIAFSSTILLMPFSKIIFELLFTGEYIKGYIVFPYLFLSPLILMLFQTAGSQFLVIKKSWPISASLLLGVMVNIILNYILIPRFGIVGASVATLLGYICSASILTLVLIKMKLLKIKSRFLVPISGISIYFVFFNILRLNSDFIFRFISSLLVIAVYILLYLQDFKNISRIKEYRY</sequence>
<feature type="transmembrane region" description="Helical" evidence="6">
    <location>
        <begin position="253"/>
        <end position="278"/>
    </location>
</feature>
<dbReference type="PANTHER" id="PTHR30250">
    <property type="entry name" value="PST FAMILY PREDICTED COLANIC ACID TRANSPORTER"/>
    <property type="match status" value="1"/>
</dbReference>
<feature type="transmembrane region" description="Helical" evidence="6">
    <location>
        <begin position="298"/>
        <end position="318"/>
    </location>
</feature>
<feature type="transmembrane region" description="Helical" evidence="6">
    <location>
        <begin position="330"/>
        <end position="348"/>
    </location>
</feature>
<dbReference type="Proteomes" id="UP000198304">
    <property type="component" value="Unassembled WGS sequence"/>
</dbReference>
<reference evidence="7 8" key="1">
    <citation type="submission" date="2017-06" db="EMBL/GenBank/DDBJ databases">
        <authorList>
            <person name="Kim H.J."/>
            <person name="Triplett B.A."/>
        </authorList>
    </citation>
    <scope>NUCLEOTIDE SEQUENCE [LARGE SCALE GENOMIC DNA]</scope>
    <source>
        <strain evidence="7 8">SCA</strain>
    </source>
</reference>
<evidence type="ECO:0000256" key="4">
    <source>
        <dbReference type="ARBA" id="ARBA00022989"/>
    </source>
</evidence>
<organism evidence="7 8">
    <name type="scientific">Anaerovirgula multivorans</name>
    <dbReference type="NCBI Taxonomy" id="312168"/>
    <lineage>
        <taxon>Bacteria</taxon>
        <taxon>Bacillati</taxon>
        <taxon>Bacillota</taxon>
        <taxon>Clostridia</taxon>
        <taxon>Peptostreptococcales</taxon>
        <taxon>Natronincolaceae</taxon>
        <taxon>Anaerovirgula</taxon>
    </lineage>
</organism>
<feature type="transmembrane region" description="Helical" evidence="6">
    <location>
        <begin position="212"/>
        <end position="233"/>
    </location>
</feature>
<evidence type="ECO:0000256" key="5">
    <source>
        <dbReference type="ARBA" id="ARBA00023136"/>
    </source>
</evidence>
<keyword evidence="5 6" id="KW-0472">Membrane</keyword>
<dbReference type="AlphaFoldDB" id="A0A239EGD9"/>
<feature type="transmembrane region" description="Helical" evidence="6">
    <location>
        <begin position="179"/>
        <end position="200"/>
    </location>
</feature>
<feature type="transmembrane region" description="Helical" evidence="6">
    <location>
        <begin position="48"/>
        <end position="68"/>
    </location>
</feature>
<gene>
    <name evidence="7" type="ORF">SAMN05446037_101017</name>
</gene>
<evidence type="ECO:0000313" key="8">
    <source>
        <dbReference type="Proteomes" id="UP000198304"/>
    </source>
</evidence>
<accession>A0A239EGD9</accession>
<dbReference type="InterPro" id="IPR002797">
    <property type="entry name" value="Polysacc_synth"/>
</dbReference>
<feature type="transmembrane region" description="Helical" evidence="6">
    <location>
        <begin position="443"/>
        <end position="462"/>
    </location>
</feature>
<dbReference type="EMBL" id="FZOJ01000010">
    <property type="protein sequence ID" value="SNS43619.1"/>
    <property type="molecule type" value="Genomic_DNA"/>
</dbReference>
<protein>
    <submittedName>
        <fullName evidence="7">Membrane protein involved in the export of O-antigen and teichoic acid</fullName>
    </submittedName>
</protein>
<feature type="transmembrane region" description="Helical" evidence="6">
    <location>
        <begin position="122"/>
        <end position="142"/>
    </location>
</feature>
<feature type="transmembrane region" description="Helical" evidence="6">
    <location>
        <begin position="360"/>
        <end position="380"/>
    </location>
</feature>
<keyword evidence="3 6" id="KW-0812">Transmembrane</keyword>
<dbReference type="GO" id="GO:0005886">
    <property type="term" value="C:plasma membrane"/>
    <property type="evidence" value="ECO:0007669"/>
    <property type="project" value="UniProtKB-SubCell"/>
</dbReference>
<dbReference type="OrthoDB" id="3249502at2"/>
<proteinExistence type="predicted"/>
<comment type="subcellular location">
    <subcellularLocation>
        <location evidence="1">Cell membrane</location>
        <topology evidence="1">Multi-pass membrane protein</topology>
    </subcellularLocation>
</comment>
<keyword evidence="4 6" id="KW-1133">Transmembrane helix</keyword>
<keyword evidence="8" id="KW-1185">Reference proteome</keyword>
<dbReference type="InterPro" id="IPR050833">
    <property type="entry name" value="Poly_Biosynth_Transport"/>
</dbReference>
<evidence type="ECO:0000256" key="2">
    <source>
        <dbReference type="ARBA" id="ARBA00022475"/>
    </source>
</evidence>